<dbReference type="InterPro" id="IPR050681">
    <property type="entry name" value="CDF/SLC30A"/>
</dbReference>
<dbReference type="AlphaFoldDB" id="A0A679IWF4"/>
<evidence type="ECO:0000256" key="1">
    <source>
        <dbReference type="ARBA" id="ARBA00004141"/>
    </source>
</evidence>
<evidence type="ECO:0000313" key="8">
    <source>
        <dbReference type="EMBL" id="CAA2099852.1"/>
    </source>
</evidence>
<feature type="domain" description="Cation efflux protein transmembrane" evidence="7">
    <location>
        <begin position="29"/>
        <end position="244"/>
    </location>
</feature>
<dbReference type="SUPFAM" id="SSF161111">
    <property type="entry name" value="Cation efflux protein transmembrane domain-like"/>
    <property type="match status" value="1"/>
</dbReference>
<dbReference type="InterPro" id="IPR027469">
    <property type="entry name" value="Cation_efflux_TMD_sf"/>
</dbReference>
<dbReference type="GO" id="GO:0005385">
    <property type="term" value="F:zinc ion transmembrane transporter activity"/>
    <property type="evidence" value="ECO:0007669"/>
    <property type="project" value="TreeGrafter"/>
</dbReference>
<gene>
    <name evidence="8" type="primary">czcD_1</name>
    <name evidence="8" type="ORF">MBUL_00366</name>
</gene>
<name>A0A679IWF4_9HYPH</name>
<keyword evidence="2 6" id="KW-0812">Transmembrane</keyword>
<feature type="transmembrane region" description="Helical" evidence="6">
    <location>
        <begin position="187"/>
        <end position="207"/>
    </location>
</feature>
<feature type="transmembrane region" description="Helical" evidence="6">
    <location>
        <begin position="213"/>
        <end position="236"/>
    </location>
</feature>
<dbReference type="GO" id="GO:0005886">
    <property type="term" value="C:plasma membrane"/>
    <property type="evidence" value="ECO:0007669"/>
    <property type="project" value="TreeGrafter"/>
</dbReference>
<feature type="transmembrane region" description="Helical" evidence="6">
    <location>
        <begin position="28"/>
        <end position="52"/>
    </location>
</feature>
<dbReference type="EMBL" id="LR743504">
    <property type="protein sequence ID" value="CAA2099852.1"/>
    <property type="molecule type" value="Genomic_DNA"/>
</dbReference>
<evidence type="ECO:0000256" key="6">
    <source>
        <dbReference type="SAM" id="Phobius"/>
    </source>
</evidence>
<proteinExistence type="predicted"/>
<accession>A0A679IWF4</accession>
<feature type="transmembrane region" description="Helical" evidence="6">
    <location>
        <begin position="96"/>
        <end position="114"/>
    </location>
</feature>
<dbReference type="Pfam" id="PF01545">
    <property type="entry name" value="Cation_efflux"/>
    <property type="match status" value="1"/>
</dbReference>
<evidence type="ECO:0000256" key="3">
    <source>
        <dbReference type="ARBA" id="ARBA00022989"/>
    </source>
</evidence>
<evidence type="ECO:0000259" key="7">
    <source>
        <dbReference type="Pfam" id="PF01545"/>
    </source>
</evidence>
<dbReference type="PANTHER" id="PTHR11562:SF40">
    <property type="entry name" value="CATION EFFLUX SYSTEM PROTEIN"/>
    <property type="match status" value="1"/>
</dbReference>
<keyword evidence="3 6" id="KW-1133">Transmembrane helix</keyword>
<organism evidence="8">
    <name type="scientific">Methylobacterium bullatum</name>
    <dbReference type="NCBI Taxonomy" id="570505"/>
    <lineage>
        <taxon>Bacteria</taxon>
        <taxon>Pseudomonadati</taxon>
        <taxon>Pseudomonadota</taxon>
        <taxon>Alphaproteobacteria</taxon>
        <taxon>Hyphomicrobiales</taxon>
        <taxon>Methylobacteriaceae</taxon>
        <taxon>Methylobacterium</taxon>
    </lineage>
</organism>
<dbReference type="Gene3D" id="1.20.1510.10">
    <property type="entry name" value="Cation efflux protein transmembrane domain"/>
    <property type="match status" value="1"/>
</dbReference>
<reference evidence="8" key="1">
    <citation type="submission" date="2019-12" db="EMBL/GenBank/DDBJ databases">
        <authorList>
            <person name="Cremers G."/>
        </authorList>
    </citation>
    <scope>NUCLEOTIDE SEQUENCE</scope>
    <source>
        <strain evidence="8">Mbul1</strain>
    </source>
</reference>
<comment type="subcellular location">
    <subcellularLocation>
        <location evidence="1">Membrane</location>
        <topology evidence="1">Multi-pass membrane protein</topology>
    </subcellularLocation>
</comment>
<evidence type="ECO:0000256" key="2">
    <source>
        <dbReference type="ARBA" id="ARBA00022692"/>
    </source>
</evidence>
<dbReference type="NCBIfam" id="NF033827">
    <property type="entry name" value="CDF_efflux_DmeF"/>
    <property type="match status" value="1"/>
</dbReference>
<dbReference type="InterPro" id="IPR002524">
    <property type="entry name" value="Cation_efflux"/>
</dbReference>
<protein>
    <submittedName>
        <fullName evidence="8">Cadmium, cobalt and zinc/H(+)-K(+) antiporter</fullName>
    </submittedName>
</protein>
<feature type="region of interest" description="Disordered" evidence="5">
    <location>
        <begin position="158"/>
        <end position="178"/>
    </location>
</feature>
<dbReference type="NCBIfam" id="TIGR01297">
    <property type="entry name" value="CDF"/>
    <property type="match status" value="1"/>
</dbReference>
<feature type="compositionally biased region" description="Basic and acidic residues" evidence="5">
    <location>
        <begin position="162"/>
        <end position="178"/>
    </location>
</feature>
<feature type="transmembrane region" description="Helical" evidence="6">
    <location>
        <begin position="126"/>
        <end position="149"/>
    </location>
</feature>
<evidence type="ECO:0000256" key="5">
    <source>
        <dbReference type="SAM" id="MobiDB-lite"/>
    </source>
</evidence>
<evidence type="ECO:0000256" key="4">
    <source>
        <dbReference type="ARBA" id="ARBA00023136"/>
    </source>
</evidence>
<dbReference type="PANTHER" id="PTHR11562">
    <property type="entry name" value="CATION EFFLUX PROTEIN/ ZINC TRANSPORTER"/>
    <property type="match status" value="1"/>
</dbReference>
<sequence length="327" mass="34837">MHSHSIETWQHRHDFLGHAHERNERRTVLVVGLTLAMMVAEIVGGTVFGSMALTADGWHMSTHAAALGIAALAYRFARLHADDPRFAFGTAKIGDLAAFASAIILAMIALAIGYESILRLNSPQAIAFGEALPIAVLGLLVNLASAWLLHSDGHDHAHHHDHAHDHGHAHHEGHGHADHGDTNLRAAYVHVLADALTSVLAIAALLAGRYLGIAWLDPAMGLVGAAVIVAWSWTLIRSAGATLLDAVPDRGLAHSVRTRLETNGDRITDLHLWRLGPGHTGLIVSLVSDRPQAPATYKAKLADLEGLSHVTVEANLCPNHGAERGPA</sequence>
<keyword evidence="4 6" id="KW-0472">Membrane</keyword>
<dbReference type="InterPro" id="IPR058533">
    <property type="entry name" value="Cation_efflux_TM"/>
</dbReference>